<evidence type="ECO:0000259" key="5">
    <source>
        <dbReference type="Pfam" id="PF00125"/>
    </source>
</evidence>
<dbReference type="InterPro" id="IPR009072">
    <property type="entry name" value="Histone-fold"/>
</dbReference>
<dbReference type="InterPro" id="IPR000164">
    <property type="entry name" value="Histone_H3/CENP-A"/>
</dbReference>
<sequence length="64" mass="7037">LILVAPFRRLVREVLQNNQEGNSDPMSYFQSGALDALQATAKAFLVDILQAINLSAIHGKRVTI</sequence>
<dbReference type="InterPro" id="IPR007125">
    <property type="entry name" value="H2A/H2B/H3"/>
</dbReference>
<evidence type="ECO:0000256" key="2">
    <source>
        <dbReference type="ARBA" id="ARBA00010343"/>
    </source>
</evidence>
<dbReference type="OrthoDB" id="842664at2759"/>
<feature type="domain" description="Core Histone H2A/H2B/H3" evidence="5">
    <location>
        <begin position="2"/>
        <end position="64"/>
    </location>
</feature>
<dbReference type="GO" id="GO:0046982">
    <property type="term" value="F:protein heterodimerization activity"/>
    <property type="evidence" value="ECO:0007669"/>
    <property type="project" value="InterPro"/>
</dbReference>
<evidence type="ECO:0000256" key="3">
    <source>
        <dbReference type="ARBA" id="ARBA00022454"/>
    </source>
</evidence>
<keyword evidence="4" id="KW-0544">Nucleosome core</keyword>
<dbReference type="Gene3D" id="1.10.20.10">
    <property type="entry name" value="Histone, subunit A"/>
    <property type="match status" value="1"/>
</dbReference>
<dbReference type="Proteomes" id="UP000800035">
    <property type="component" value="Unassembled WGS sequence"/>
</dbReference>
<dbReference type="GO" id="GO:0003677">
    <property type="term" value="F:DNA binding"/>
    <property type="evidence" value="ECO:0007669"/>
    <property type="project" value="InterPro"/>
</dbReference>
<evidence type="ECO:0000313" key="6">
    <source>
        <dbReference type="EMBL" id="KAF1962384.1"/>
    </source>
</evidence>
<organism evidence="6 7">
    <name type="scientific">Byssothecium circinans</name>
    <dbReference type="NCBI Taxonomy" id="147558"/>
    <lineage>
        <taxon>Eukaryota</taxon>
        <taxon>Fungi</taxon>
        <taxon>Dikarya</taxon>
        <taxon>Ascomycota</taxon>
        <taxon>Pezizomycotina</taxon>
        <taxon>Dothideomycetes</taxon>
        <taxon>Pleosporomycetidae</taxon>
        <taxon>Pleosporales</taxon>
        <taxon>Massarineae</taxon>
        <taxon>Massarinaceae</taxon>
        <taxon>Byssothecium</taxon>
    </lineage>
</organism>
<dbReference type="AlphaFoldDB" id="A0A6A5UCG5"/>
<protein>
    <submittedName>
        <fullName evidence="6">Histone 3</fullName>
    </submittedName>
</protein>
<evidence type="ECO:0000256" key="4">
    <source>
        <dbReference type="ARBA" id="ARBA00023269"/>
    </source>
</evidence>
<comment type="subcellular location">
    <subcellularLocation>
        <location evidence="1">Chromosome</location>
    </subcellularLocation>
</comment>
<dbReference type="EMBL" id="ML976979">
    <property type="protein sequence ID" value="KAF1962384.1"/>
    <property type="molecule type" value="Genomic_DNA"/>
</dbReference>
<dbReference type="SUPFAM" id="SSF47113">
    <property type="entry name" value="Histone-fold"/>
    <property type="match status" value="1"/>
</dbReference>
<gene>
    <name evidence="6" type="ORF">CC80DRAFT_400788</name>
</gene>
<feature type="non-terminal residue" evidence="6">
    <location>
        <position position="1"/>
    </location>
</feature>
<name>A0A6A5UCG5_9PLEO</name>
<dbReference type="PANTHER" id="PTHR11426">
    <property type="entry name" value="HISTONE H3"/>
    <property type="match status" value="1"/>
</dbReference>
<dbReference type="PROSITE" id="PS00959">
    <property type="entry name" value="HISTONE_H3_2"/>
    <property type="match status" value="1"/>
</dbReference>
<evidence type="ECO:0000313" key="7">
    <source>
        <dbReference type="Proteomes" id="UP000800035"/>
    </source>
</evidence>
<dbReference type="GO" id="GO:0030527">
    <property type="term" value="F:structural constituent of chromatin"/>
    <property type="evidence" value="ECO:0007669"/>
    <property type="project" value="InterPro"/>
</dbReference>
<keyword evidence="4" id="KW-0238">DNA-binding</keyword>
<accession>A0A6A5UCG5</accession>
<proteinExistence type="inferred from homology"/>
<dbReference type="Pfam" id="PF00125">
    <property type="entry name" value="Histone"/>
    <property type="match status" value="1"/>
</dbReference>
<keyword evidence="7" id="KW-1185">Reference proteome</keyword>
<dbReference type="PRINTS" id="PR00622">
    <property type="entry name" value="HISTONEH3"/>
</dbReference>
<comment type="similarity">
    <text evidence="2">Belongs to the histone H3 family.</text>
</comment>
<keyword evidence="3" id="KW-0158">Chromosome</keyword>
<reference evidence="6" key="1">
    <citation type="journal article" date="2020" name="Stud. Mycol.">
        <title>101 Dothideomycetes genomes: a test case for predicting lifestyles and emergence of pathogens.</title>
        <authorList>
            <person name="Haridas S."/>
            <person name="Albert R."/>
            <person name="Binder M."/>
            <person name="Bloem J."/>
            <person name="Labutti K."/>
            <person name="Salamov A."/>
            <person name="Andreopoulos B."/>
            <person name="Baker S."/>
            <person name="Barry K."/>
            <person name="Bills G."/>
            <person name="Bluhm B."/>
            <person name="Cannon C."/>
            <person name="Castanera R."/>
            <person name="Culley D."/>
            <person name="Daum C."/>
            <person name="Ezra D."/>
            <person name="Gonzalez J."/>
            <person name="Henrissat B."/>
            <person name="Kuo A."/>
            <person name="Liang C."/>
            <person name="Lipzen A."/>
            <person name="Lutzoni F."/>
            <person name="Magnuson J."/>
            <person name="Mondo S."/>
            <person name="Nolan M."/>
            <person name="Ohm R."/>
            <person name="Pangilinan J."/>
            <person name="Park H.-J."/>
            <person name="Ramirez L."/>
            <person name="Alfaro M."/>
            <person name="Sun H."/>
            <person name="Tritt A."/>
            <person name="Yoshinaga Y."/>
            <person name="Zwiers L.-H."/>
            <person name="Turgeon B."/>
            <person name="Goodwin S."/>
            <person name="Spatafora J."/>
            <person name="Crous P."/>
            <person name="Grigoriev I."/>
        </authorList>
    </citation>
    <scope>NUCLEOTIDE SEQUENCE</scope>
    <source>
        <strain evidence="6">CBS 675.92</strain>
    </source>
</reference>
<dbReference type="GO" id="GO:0000786">
    <property type="term" value="C:nucleosome"/>
    <property type="evidence" value="ECO:0007669"/>
    <property type="project" value="UniProtKB-KW"/>
</dbReference>
<evidence type="ECO:0000256" key="1">
    <source>
        <dbReference type="ARBA" id="ARBA00004286"/>
    </source>
</evidence>